<feature type="transmembrane region" description="Helical" evidence="3">
    <location>
        <begin position="222"/>
        <end position="247"/>
    </location>
</feature>
<dbReference type="PANTHER" id="PTHR22765:SF416">
    <property type="entry name" value="E3 UBIQUITIN-PROTEIN LIGASE GODZILLA"/>
    <property type="match status" value="1"/>
</dbReference>
<keyword evidence="3" id="KW-0472">Membrane</keyword>
<accession>A0A2V1D0W8</accession>
<feature type="compositionally biased region" description="Polar residues" evidence="2">
    <location>
        <begin position="512"/>
        <end position="527"/>
    </location>
</feature>
<protein>
    <recommendedName>
        <fullName evidence="4">RING-type domain-containing protein</fullName>
    </recommendedName>
</protein>
<dbReference type="SMART" id="SM00184">
    <property type="entry name" value="RING"/>
    <property type="match status" value="1"/>
</dbReference>
<dbReference type="GO" id="GO:0006511">
    <property type="term" value="P:ubiquitin-dependent protein catabolic process"/>
    <property type="evidence" value="ECO:0007669"/>
    <property type="project" value="TreeGrafter"/>
</dbReference>
<feature type="compositionally biased region" description="Polar residues" evidence="2">
    <location>
        <begin position="306"/>
        <end position="327"/>
    </location>
</feature>
<dbReference type="STRING" id="97972.A0A2V1D0W8"/>
<feature type="compositionally biased region" description="Low complexity" evidence="2">
    <location>
        <begin position="417"/>
        <end position="434"/>
    </location>
</feature>
<evidence type="ECO:0000256" key="3">
    <source>
        <dbReference type="SAM" id="Phobius"/>
    </source>
</evidence>
<keyword evidence="1" id="KW-0862">Zinc</keyword>
<keyword evidence="3" id="KW-0812">Transmembrane</keyword>
<keyword evidence="3" id="KW-1133">Transmembrane helix</keyword>
<dbReference type="GO" id="GO:0008270">
    <property type="term" value="F:zinc ion binding"/>
    <property type="evidence" value="ECO:0007669"/>
    <property type="project" value="UniProtKB-KW"/>
</dbReference>
<dbReference type="GO" id="GO:0061630">
    <property type="term" value="F:ubiquitin protein ligase activity"/>
    <property type="evidence" value="ECO:0007669"/>
    <property type="project" value="TreeGrafter"/>
</dbReference>
<dbReference type="GO" id="GO:0005737">
    <property type="term" value="C:cytoplasm"/>
    <property type="evidence" value="ECO:0007669"/>
    <property type="project" value="TreeGrafter"/>
</dbReference>
<dbReference type="Proteomes" id="UP000244855">
    <property type="component" value="Unassembled WGS sequence"/>
</dbReference>
<evidence type="ECO:0000313" key="5">
    <source>
        <dbReference type="EMBL" id="PVH91680.1"/>
    </source>
</evidence>
<evidence type="ECO:0000256" key="1">
    <source>
        <dbReference type="PROSITE-ProRule" id="PRU00175"/>
    </source>
</evidence>
<evidence type="ECO:0000259" key="4">
    <source>
        <dbReference type="PROSITE" id="PS50089"/>
    </source>
</evidence>
<dbReference type="PROSITE" id="PS50089">
    <property type="entry name" value="ZF_RING_2"/>
    <property type="match status" value="1"/>
</dbReference>
<keyword evidence="1" id="KW-0863">Zinc-finger</keyword>
<reference evidence="5 6" key="1">
    <citation type="journal article" date="2018" name="Sci. Rep.">
        <title>Comparative genomics provides insights into the lifestyle and reveals functional heterogeneity of dark septate endophytic fungi.</title>
        <authorList>
            <person name="Knapp D.G."/>
            <person name="Nemeth J.B."/>
            <person name="Barry K."/>
            <person name="Hainaut M."/>
            <person name="Henrissat B."/>
            <person name="Johnson J."/>
            <person name="Kuo A."/>
            <person name="Lim J.H.P."/>
            <person name="Lipzen A."/>
            <person name="Nolan M."/>
            <person name="Ohm R.A."/>
            <person name="Tamas L."/>
            <person name="Grigoriev I.V."/>
            <person name="Spatafora J.W."/>
            <person name="Nagy L.G."/>
            <person name="Kovacs G.M."/>
        </authorList>
    </citation>
    <scope>NUCLEOTIDE SEQUENCE [LARGE SCALE GENOMIC DNA]</scope>
    <source>
        <strain evidence="5 6">DSE2036</strain>
    </source>
</reference>
<keyword evidence="1" id="KW-0479">Metal-binding</keyword>
<dbReference type="Pfam" id="PF13639">
    <property type="entry name" value="zf-RING_2"/>
    <property type="match status" value="1"/>
</dbReference>
<feature type="region of interest" description="Disordered" evidence="2">
    <location>
        <begin position="306"/>
        <end position="337"/>
    </location>
</feature>
<dbReference type="InterPro" id="IPR051826">
    <property type="entry name" value="E3_ubiquitin-ligase_domain"/>
</dbReference>
<proteinExistence type="predicted"/>
<dbReference type="InterPro" id="IPR001841">
    <property type="entry name" value="Znf_RING"/>
</dbReference>
<organism evidence="5 6">
    <name type="scientific">Periconia macrospinosa</name>
    <dbReference type="NCBI Taxonomy" id="97972"/>
    <lineage>
        <taxon>Eukaryota</taxon>
        <taxon>Fungi</taxon>
        <taxon>Dikarya</taxon>
        <taxon>Ascomycota</taxon>
        <taxon>Pezizomycotina</taxon>
        <taxon>Dothideomycetes</taxon>
        <taxon>Pleosporomycetidae</taxon>
        <taxon>Pleosporales</taxon>
        <taxon>Massarineae</taxon>
        <taxon>Periconiaceae</taxon>
        <taxon>Periconia</taxon>
    </lineage>
</organism>
<dbReference type="CDD" id="cd16454">
    <property type="entry name" value="RING-H2_PA-TM-RING"/>
    <property type="match status" value="1"/>
</dbReference>
<evidence type="ECO:0000256" key="2">
    <source>
        <dbReference type="SAM" id="MobiDB-lite"/>
    </source>
</evidence>
<dbReference type="OrthoDB" id="21204at2759"/>
<dbReference type="AlphaFoldDB" id="A0A2V1D0W8"/>
<dbReference type="PANTHER" id="PTHR22765">
    <property type="entry name" value="RING FINGER AND PROTEASE ASSOCIATED DOMAIN-CONTAINING"/>
    <property type="match status" value="1"/>
</dbReference>
<dbReference type="SUPFAM" id="SSF57850">
    <property type="entry name" value="RING/U-box"/>
    <property type="match status" value="1"/>
</dbReference>
<keyword evidence="6" id="KW-1185">Reference proteome</keyword>
<dbReference type="InterPro" id="IPR013083">
    <property type="entry name" value="Znf_RING/FYVE/PHD"/>
</dbReference>
<gene>
    <name evidence="5" type="ORF">DM02DRAFT_331174</name>
</gene>
<dbReference type="Gene3D" id="3.30.40.10">
    <property type="entry name" value="Zinc/RING finger domain, C3HC4 (zinc finger)"/>
    <property type="match status" value="1"/>
</dbReference>
<name>A0A2V1D0W8_9PLEO</name>
<dbReference type="EMBL" id="KZ805802">
    <property type="protein sequence ID" value="PVH91680.1"/>
    <property type="molecule type" value="Genomic_DNA"/>
</dbReference>
<feature type="region of interest" description="Disordered" evidence="2">
    <location>
        <begin position="473"/>
        <end position="570"/>
    </location>
</feature>
<feature type="region of interest" description="Disordered" evidence="2">
    <location>
        <begin position="414"/>
        <end position="453"/>
    </location>
</feature>
<sequence length="570" mass="62419">MAAQSIGVFTINFPDLNASNYQDDDHFTTLPANNSFRYPITSNIQTLSPKDVERGNDPYGLLYVPHLASDDCKETELRYVPANVTREANLPPDPDYALIAIAPWFSKSCIVQYFEAARKPAIKGFITYLPDRGNDMPPVMNDPAWLLDDGGSWKVANTFPTYAISSTMGGNIMQALAVYSGNITKAPYADDILSSNPDFRPTDYLRLWSTVSIDPGSRLPSLWVFLVIVLGLLIVVIGGTSLAMHVLQRRRRNNLRQRIINGEVDLEAIGVKRLTVPQQFLEKLPLYTYSGPSDAEDAEKNLAQASVQTKDVASPKAQPQSSQTAIPNSAPPTDPSFSQSTCSICLDDFEPQECQVRELPCHHIYHADCIDPFLLNNSSLCPLCKQSVLPAGYCPTRITNIMVRRERLINRMRQRRAAQNGAAGPSNTQTTPSSAPAPAPAPRPQRNFASMGSRIGGAVSGAFAGRRIFSAPGRAQQAPDIEMAPGTSSPSVSQIPNPDLSGTTPGPAVGNAQVSNSQPSPAQQNRSEWLRQRAMALLGDRPIPDIDEEEEERNASRWKRGLKKVFPGFR</sequence>
<feature type="compositionally biased region" description="Polar residues" evidence="2">
    <location>
        <begin position="486"/>
        <end position="504"/>
    </location>
</feature>
<feature type="domain" description="RING-type" evidence="4">
    <location>
        <begin position="342"/>
        <end position="385"/>
    </location>
</feature>
<evidence type="ECO:0000313" key="6">
    <source>
        <dbReference type="Proteomes" id="UP000244855"/>
    </source>
</evidence>